<keyword evidence="1" id="KW-0472">Membrane</keyword>
<organism evidence="2 3">
    <name type="scientific">Candidatus Thalassarchaeum betae</name>
    <dbReference type="NCBI Taxonomy" id="2599289"/>
    <lineage>
        <taxon>Archaea</taxon>
        <taxon>Methanobacteriati</taxon>
        <taxon>Thermoplasmatota</taxon>
        <taxon>Candidatus Poseidoniia</taxon>
        <taxon>Candidatus Poseidoniales</taxon>
        <taxon>Candidatus Thalassarchaeaceae</taxon>
        <taxon>Candidatus Thalassarchaeum</taxon>
    </lineage>
</organism>
<evidence type="ECO:0008006" key="4">
    <source>
        <dbReference type="Google" id="ProtNLM"/>
    </source>
</evidence>
<dbReference type="Proteomes" id="UP000248161">
    <property type="component" value="Unassembled WGS sequence"/>
</dbReference>
<protein>
    <recommendedName>
        <fullName evidence="4">DUF4350 domain-containing protein</fullName>
    </recommendedName>
</protein>
<name>A0A2V3HSN5_9ARCH</name>
<keyword evidence="1" id="KW-0812">Transmembrane</keyword>
<accession>A0A2V3HSN5</accession>
<feature type="transmembrane region" description="Helical" evidence="1">
    <location>
        <begin position="12"/>
        <end position="35"/>
    </location>
</feature>
<evidence type="ECO:0000256" key="1">
    <source>
        <dbReference type="SAM" id="Phobius"/>
    </source>
</evidence>
<evidence type="ECO:0000313" key="3">
    <source>
        <dbReference type="Proteomes" id="UP000248161"/>
    </source>
</evidence>
<dbReference type="EMBL" id="PSPG01000003">
    <property type="protein sequence ID" value="PXF22148.1"/>
    <property type="molecule type" value="Genomic_DNA"/>
</dbReference>
<reference evidence="2 3" key="1">
    <citation type="journal article" date="2015" name="Nat. Commun.">
        <title>Genomic and transcriptomic evidence for scavenging of diverse organic compounds by widespread deep-sea archaea.</title>
        <authorList>
            <person name="Li M."/>
            <person name="Baker B.J."/>
            <person name="Anantharaman K."/>
            <person name="Jain S."/>
            <person name="Breier J.A."/>
            <person name="Dick G.J."/>
        </authorList>
    </citation>
    <scope>NUCLEOTIDE SEQUENCE [LARGE SCALE GENOMIC DNA]</scope>
    <source>
        <strain evidence="2">Cayman_51_deep</strain>
    </source>
</reference>
<comment type="caution">
    <text evidence="2">The sequence shown here is derived from an EMBL/GenBank/DDBJ whole genome shotgun (WGS) entry which is preliminary data.</text>
</comment>
<keyword evidence="1" id="KW-1133">Transmembrane helix</keyword>
<dbReference type="AlphaFoldDB" id="A0A2V3HSN5"/>
<gene>
    <name evidence="2" type="ORF">CXX69_01800</name>
</gene>
<sequence>MADEGKEEVQFTTYVVGSIAITIVLLLLLPMLFVMGKSTAYSAYEDQELFQLSDMRDSLADPEGDGDDSDDGYFIANTMSTPMLVNDWKDPHRTMLLIIAPEKPIDETEANAIYDFVTEKGGKVIVAADGTNANRLATKFGVTYFGYPLNDENQHWLEYDDDGPLYPSWLNVWSVAAVHEDVNEMGAGAARKGCSEFQIVNQNPSSCRIPVMFRSPTGMKFEPSLRDTTHPDERDVKILARASSSAFIDLMGDGDASNPLNPAPGDLSLMIRFDYPHISAYDRVRSGQGGLVGGDIGEMSVTGSIVFVSDEEAFSNRLWTLPQAVATGLSSSCEGVVGSCWMQEISDNNEWQGNEVYYKLLIHSMMEFDNLELSGEIRNDVSQFQVVFDESRHITGVISAPFVETMGTVVLLTSNTFLKWLVVLNVGLLLLVAMMVVPEKENWRHVFDLTRFNQRPNKLDPSTYRLRVQQSLFTKIRVYHELTRDQMAAMPPAEIQSMIGDPRLVELAYSQSRSYSPKELRQLMQAIRRWGRSS</sequence>
<evidence type="ECO:0000313" key="2">
    <source>
        <dbReference type="EMBL" id="PXF22148.1"/>
    </source>
</evidence>
<proteinExistence type="predicted"/>